<dbReference type="OrthoDB" id="4288312at2"/>
<keyword evidence="1" id="KW-0560">Oxidoreductase</keyword>
<dbReference type="PANTHER" id="PTHR43639:SF9">
    <property type="entry name" value="BLL5898 PROTEIN"/>
    <property type="match status" value="1"/>
</dbReference>
<feature type="region of interest" description="Disordered" evidence="2">
    <location>
        <begin position="1"/>
        <end position="21"/>
    </location>
</feature>
<dbReference type="InterPro" id="IPR002347">
    <property type="entry name" value="SDR_fam"/>
</dbReference>
<comment type="caution">
    <text evidence="3">The sequence shown here is derived from an EMBL/GenBank/DDBJ whole genome shotgun (WGS) entry which is preliminary data.</text>
</comment>
<dbReference type="InterPro" id="IPR036291">
    <property type="entry name" value="NAD(P)-bd_dom_sf"/>
</dbReference>
<proteinExistence type="predicted"/>
<dbReference type="Pfam" id="PF13561">
    <property type="entry name" value="adh_short_C2"/>
    <property type="match status" value="1"/>
</dbReference>
<evidence type="ECO:0000256" key="2">
    <source>
        <dbReference type="SAM" id="MobiDB-lite"/>
    </source>
</evidence>
<feature type="compositionally biased region" description="Low complexity" evidence="2">
    <location>
        <begin position="1"/>
        <end position="20"/>
    </location>
</feature>
<dbReference type="Proteomes" id="UP000256727">
    <property type="component" value="Unassembled WGS sequence"/>
</dbReference>
<organism evidence="3 4">
    <name type="scientific">Citricoccus muralis</name>
    <dbReference type="NCBI Taxonomy" id="169134"/>
    <lineage>
        <taxon>Bacteria</taxon>
        <taxon>Bacillati</taxon>
        <taxon>Actinomycetota</taxon>
        <taxon>Actinomycetes</taxon>
        <taxon>Micrococcales</taxon>
        <taxon>Micrococcaceae</taxon>
        <taxon>Citricoccus</taxon>
    </lineage>
</organism>
<evidence type="ECO:0000256" key="1">
    <source>
        <dbReference type="ARBA" id="ARBA00023002"/>
    </source>
</evidence>
<evidence type="ECO:0000313" key="3">
    <source>
        <dbReference type="EMBL" id="REE04782.1"/>
    </source>
</evidence>
<dbReference type="PANTHER" id="PTHR43639">
    <property type="entry name" value="OXIDOREDUCTASE, SHORT-CHAIN DEHYDROGENASE/REDUCTASE FAMILY (AFU_ORTHOLOGUE AFUA_5G02870)"/>
    <property type="match status" value="1"/>
</dbReference>
<keyword evidence="4" id="KW-1185">Reference proteome</keyword>
<dbReference type="AlphaFoldDB" id="A0A3D9LF37"/>
<accession>A0A3D9LF37</accession>
<dbReference type="PRINTS" id="PR00081">
    <property type="entry name" value="GDHRDH"/>
</dbReference>
<sequence length="281" mass="28615">MTDTDNATSAPAAATPVTSDNTASRAASFSGRVAGKVVLISGAAQGMGASHARALAAAGASVVIGDLQAEAGTALAEEINASTGRRAAAFTPLNVTDFEGWTAAVGHCVREFGKLDVLVNNAGIYTPGNVEDATVEDWSRTIEIDLTGTFLGMKAAVPDLKQQETSSIINVSSIAGLVGFKNRAAYSAAKWGVQGLTKTSALDFGADGIRVNSIHPGSVETPLTAGLQRGFGQVPAGRAAQVEEISSLVLYLASDESRFISGSSIAIDGGETAGNNLRQDS</sequence>
<dbReference type="Gene3D" id="3.40.50.720">
    <property type="entry name" value="NAD(P)-binding Rossmann-like Domain"/>
    <property type="match status" value="1"/>
</dbReference>
<dbReference type="GO" id="GO:0016491">
    <property type="term" value="F:oxidoreductase activity"/>
    <property type="evidence" value="ECO:0007669"/>
    <property type="project" value="UniProtKB-KW"/>
</dbReference>
<dbReference type="PRINTS" id="PR00080">
    <property type="entry name" value="SDRFAMILY"/>
</dbReference>
<evidence type="ECO:0000313" key="4">
    <source>
        <dbReference type="Proteomes" id="UP000256727"/>
    </source>
</evidence>
<dbReference type="FunFam" id="3.40.50.720:FF:000084">
    <property type="entry name" value="Short-chain dehydrogenase reductase"/>
    <property type="match status" value="1"/>
</dbReference>
<dbReference type="EMBL" id="QREH01000001">
    <property type="protein sequence ID" value="REE04782.1"/>
    <property type="molecule type" value="Genomic_DNA"/>
</dbReference>
<gene>
    <name evidence="3" type="ORF">C8E99_2636</name>
</gene>
<reference evidence="3 4" key="1">
    <citation type="submission" date="2018-07" db="EMBL/GenBank/DDBJ databases">
        <title>Sequencing the genomes of 1000 actinobacteria strains.</title>
        <authorList>
            <person name="Klenk H.-P."/>
        </authorList>
    </citation>
    <scope>NUCLEOTIDE SEQUENCE [LARGE SCALE GENOMIC DNA]</scope>
    <source>
        <strain evidence="3 4">DSM 14442</strain>
    </source>
</reference>
<dbReference type="SUPFAM" id="SSF51735">
    <property type="entry name" value="NAD(P)-binding Rossmann-fold domains"/>
    <property type="match status" value="1"/>
</dbReference>
<name>A0A3D9LF37_9MICC</name>
<dbReference type="RefSeq" id="WP_115932656.1">
    <property type="nucleotide sequence ID" value="NZ_QREH01000001.1"/>
</dbReference>
<protein>
    <submittedName>
        <fullName evidence="3">3alpha(Or 20beta)-hydroxysteroid dehydrogenase</fullName>
    </submittedName>
</protein>